<evidence type="ECO:0000313" key="2">
    <source>
        <dbReference type="Proteomes" id="UP000682733"/>
    </source>
</evidence>
<dbReference type="EMBL" id="CAJOBA010013110">
    <property type="protein sequence ID" value="CAF3878181.1"/>
    <property type="molecule type" value="Genomic_DNA"/>
</dbReference>
<dbReference type="Proteomes" id="UP000682733">
    <property type="component" value="Unassembled WGS sequence"/>
</dbReference>
<evidence type="ECO:0000313" key="1">
    <source>
        <dbReference type="EMBL" id="CAF3878181.1"/>
    </source>
</evidence>
<organism evidence="1 2">
    <name type="scientific">Didymodactylos carnosus</name>
    <dbReference type="NCBI Taxonomy" id="1234261"/>
    <lineage>
        <taxon>Eukaryota</taxon>
        <taxon>Metazoa</taxon>
        <taxon>Spiralia</taxon>
        <taxon>Gnathifera</taxon>
        <taxon>Rotifera</taxon>
        <taxon>Eurotatoria</taxon>
        <taxon>Bdelloidea</taxon>
        <taxon>Philodinida</taxon>
        <taxon>Philodinidae</taxon>
        <taxon>Didymodactylos</taxon>
    </lineage>
</organism>
<protein>
    <submittedName>
        <fullName evidence="1">Uncharacterized protein</fullName>
    </submittedName>
</protein>
<feature type="non-terminal residue" evidence="1">
    <location>
        <position position="1"/>
    </location>
</feature>
<sequence length="110" mass="13159">ARIFGYSYVTPYMHVLCDHMSEFQEKDEDDELSCFNLRGAEKYNDLSTADYFRSTNKHHNSLEQMIKKRFQQYYVLLDPNQTRALFNNINSNFSNNLFNDMNSIYVNLNF</sequence>
<proteinExistence type="predicted"/>
<comment type="caution">
    <text evidence="1">The sequence shown here is derived from an EMBL/GenBank/DDBJ whole genome shotgun (WGS) entry which is preliminary data.</text>
</comment>
<gene>
    <name evidence="1" type="ORF">TMI583_LOCUS19899</name>
</gene>
<name>A0A8S2L0E4_9BILA</name>
<reference evidence="1" key="1">
    <citation type="submission" date="2021-02" db="EMBL/GenBank/DDBJ databases">
        <authorList>
            <person name="Nowell W R."/>
        </authorList>
    </citation>
    <scope>NUCLEOTIDE SEQUENCE</scope>
</reference>
<accession>A0A8S2L0E4</accession>
<dbReference type="AlphaFoldDB" id="A0A8S2L0E4"/>